<evidence type="ECO:0000259" key="2">
    <source>
        <dbReference type="Pfam" id="PF07969"/>
    </source>
</evidence>
<evidence type="ECO:0000313" key="3">
    <source>
        <dbReference type="EMBL" id="UOQ50967.1"/>
    </source>
</evidence>
<dbReference type="InterPro" id="IPR032466">
    <property type="entry name" value="Metal_Hydrolase"/>
</dbReference>
<dbReference type="Gene3D" id="2.30.40.10">
    <property type="entry name" value="Urease, subunit C, domain 1"/>
    <property type="match status" value="1"/>
</dbReference>
<dbReference type="SUPFAM" id="SSF51338">
    <property type="entry name" value="Composite domain of metallo-dependent hydrolases"/>
    <property type="match status" value="1"/>
</dbReference>
<dbReference type="InterPro" id="IPR013108">
    <property type="entry name" value="Amidohydro_3"/>
</dbReference>
<dbReference type="RefSeq" id="WP_244714053.1">
    <property type="nucleotide sequence ID" value="NZ_CP095049.1"/>
</dbReference>
<dbReference type="CDD" id="cd01300">
    <property type="entry name" value="YtcJ_like"/>
    <property type="match status" value="1"/>
</dbReference>
<gene>
    <name evidence="3" type="ORF">MUN80_14495</name>
</gene>
<organism evidence="3 4">
    <name type="scientific">Hymenobacter cellulosivorans</name>
    <dbReference type="NCBI Taxonomy" id="2932249"/>
    <lineage>
        <taxon>Bacteria</taxon>
        <taxon>Pseudomonadati</taxon>
        <taxon>Bacteroidota</taxon>
        <taxon>Cytophagia</taxon>
        <taxon>Cytophagales</taxon>
        <taxon>Hymenobacteraceae</taxon>
        <taxon>Hymenobacter</taxon>
    </lineage>
</organism>
<reference evidence="3 4" key="1">
    <citation type="submission" date="2022-04" db="EMBL/GenBank/DDBJ databases">
        <title>Hymenobacter sp. isolated from the air.</title>
        <authorList>
            <person name="Won M."/>
            <person name="Lee C.-M."/>
            <person name="Woen H.-Y."/>
            <person name="Kwon S.-W."/>
        </authorList>
    </citation>
    <scope>NUCLEOTIDE SEQUENCE [LARGE SCALE GENOMIC DNA]</scope>
    <source>
        <strain evidence="4">5116 S-27</strain>
    </source>
</reference>
<dbReference type="PROSITE" id="PS51257">
    <property type="entry name" value="PROKAR_LIPOPROTEIN"/>
    <property type="match status" value="1"/>
</dbReference>
<sequence>MTSYRRLALLPLLGALAASCSTSSRQPADLLVYNATVYTVDSTFSQAQAFAVQDGKFVAVGSADELRQKFQAKQEVDAQGQFIYPGFYDAHCHFYRYALGLRDADLVGTTSWDAVLQKLQQHRQQYPQAAWLTGRGWDQNDWADKQFPTKDELDKRFPDVPVFIIRVDGHAALVNQKALDLAAVTASTPISGGTITRDAQGKLTGLLVDNAVDLVSVKIPEPTPAEANTLLLQAQQLCLAVGLTSLADAGLDKANIDRMEALQKQNKLKLRLYTMLNPTAANKEFYFKNGPVYQDRLTVNSFKVYADGALGSRGACLVEPYHDRPKETGFLLSTEKEYRALAKEIAASKFQMNTHAIGDSANRIILNIYGEALQGQKDRRWRIEHAQVITPADMPKFGQFGIVPSVQPTHATSDMYWAGERLGQDRLKTAYAYEELRKQYGQVAIGSDFPVEDINPLFGFHSAVARQDAKNYPSGGFQMENALSRPDALRGMTTWAAHAAFEDKQKGSIKPGMAADFVVLNKDLLKAPATELRGAQVQQTWIAGEQVYKRK</sequence>
<dbReference type="EMBL" id="CP095049">
    <property type="protein sequence ID" value="UOQ50967.1"/>
    <property type="molecule type" value="Genomic_DNA"/>
</dbReference>
<dbReference type="Proteomes" id="UP000831785">
    <property type="component" value="Chromosome"/>
</dbReference>
<dbReference type="PANTHER" id="PTHR22642">
    <property type="entry name" value="IMIDAZOLONEPROPIONASE"/>
    <property type="match status" value="1"/>
</dbReference>
<keyword evidence="1" id="KW-0732">Signal</keyword>
<evidence type="ECO:0000313" key="4">
    <source>
        <dbReference type="Proteomes" id="UP000831785"/>
    </source>
</evidence>
<dbReference type="Pfam" id="PF07969">
    <property type="entry name" value="Amidohydro_3"/>
    <property type="match status" value="1"/>
</dbReference>
<dbReference type="SUPFAM" id="SSF51556">
    <property type="entry name" value="Metallo-dependent hydrolases"/>
    <property type="match status" value="1"/>
</dbReference>
<proteinExistence type="predicted"/>
<accession>A0ABY4F476</accession>
<dbReference type="PANTHER" id="PTHR22642:SF2">
    <property type="entry name" value="PROTEIN LONG AFTER FAR-RED 3"/>
    <property type="match status" value="1"/>
</dbReference>
<dbReference type="Gene3D" id="3.10.310.70">
    <property type="match status" value="1"/>
</dbReference>
<evidence type="ECO:0000256" key="1">
    <source>
        <dbReference type="SAM" id="SignalP"/>
    </source>
</evidence>
<dbReference type="InterPro" id="IPR011059">
    <property type="entry name" value="Metal-dep_hydrolase_composite"/>
</dbReference>
<dbReference type="Gene3D" id="3.20.20.140">
    <property type="entry name" value="Metal-dependent hydrolases"/>
    <property type="match status" value="1"/>
</dbReference>
<feature type="signal peptide" evidence="1">
    <location>
        <begin position="1"/>
        <end position="17"/>
    </location>
</feature>
<name>A0ABY4F476_9BACT</name>
<keyword evidence="4" id="KW-1185">Reference proteome</keyword>
<feature type="domain" description="Amidohydrolase 3" evidence="2">
    <location>
        <begin position="74"/>
        <end position="548"/>
    </location>
</feature>
<protein>
    <submittedName>
        <fullName evidence="3">Amidohydrolase</fullName>
    </submittedName>
</protein>
<dbReference type="InterPro" id="IPR033932">
    <property type="entry name" value="YtcJ-like"/>
</dbReference>
<feature type="chain" id="PRO_5046997258" evidence="1">
    <location>
        <begin position="18"/>
        <end position="551"/>
    </location>
</feature>